<keyword evidence="7" id="KW-1133">Transmembrane helix</keyword>
<evidence type="ECO:0000256" key="9">
    <source>
        <dbReference type="ARBA" id="ARBA00023048"/>
    </source>
</evidence>
<dbReference type="GO" id="GO:0016020">
    <property type="term" value="C:membrane"/>
    <property type="evidence" value="ECO:0007669"/>
    <property type="project" value="UniProtKB-SubCell"/>
</dbReference>
<keyword evidence="9" id="KW-0078">Bacteriocin</keyword>
<accession>A0A014PWS1</accession>
<dbReference type="SUPFAM" id="SSF56837">
    <property type="entry name" value="Colicin"/>
    <property type="match status" value="1"/>
</dbReference>
<dbReference type="PATRIC" id="fig|69222.5.peg.2375"/>
<dbReference type="GO" id="GO:0031640">
    <property type="term" value="P:killing of cells of another organism"/>
    <property type="evidence" value="ECO:0007669"/>
    <property type="project" value="UniProtKB-KW"/>
</dbReference>
<comment type="function">
    <text evidence="1">This colicin is a channel-forming colicin. This class of transmembrane toxins depolarize the cytoplasmic membrane, leading to dissipation of cellular energy.</text>
</comment>
<evidence type="ECO:0000256" key="8">
    <source>
        <dbReference type="ARBA" id="ARBA00023022"/>
    </source>
</evidence>
<gene>
    <name evidence="13" type="ORF">BG55_11445</name>
</gene>
<evidence type="ECO:0000259" key="12">
    <source>
        <dbReference type="Pfam" id="PF01024"/>
    </source>
</evidence>
<reference evidence="13 14" key="1">
    <citation type="submission" date="2014-02" db="EMBL/GenBank/DDBJ databases">
        <title>Draft genome of Erwinia mallotivora strain BT-MARDI, a papaya dieback pathogen.</title>
        <authorList>
            <person name="Redzuan R."/>
            <person name="Abu Bakar N."/>
            <person name="Badrun R."/>
            <person name="Mohd Raih M.F."/>
            <person name="Rozano L."/>
            <person name="Mat Amin N."/>
        </authorList>
    </citation>
    <scope>NUCLEOTIDE SEQUENCE [LARGE SCALE GENOMIC DNA]</scope>
    <source>
        <strain evidence="13 14">BT-MARDI</strain>
    </source>
</reference>
<comment type="subcellular location">
    <subcellularLocation>
        <location evidence="3">Membrane</location>
    </subcellularLocation>
</comment>
<dbReference type="GO" id="GO:0050829">
    <property type="term" value="P:defense response to Gram-negative bacterium"/>
    <property type="evidence" value="ECO:0007669"/>
    <property type="project" value="InterPro"/>
</dbReference>
<comment type="function">
    <text evidence="2">Colicins are polypeptide toxins produced by and active against E.coli and closely related bacteria.</text>
</comment>
<dbReference type="AlphaFoldDB" id="A0A014PWS1"/>
<keyword evidence="6" id="KW-0812">Transmembrane</keyword>
<keyword evidence="8" id="KW-0044">Antibiotic</keyword>
<evidence type="ECO:0000313" key="13">
    <source>
        <dbReference type="EMBL" id="EXU75342.1"/>
    </source>
</evidence>
<evidence type="ECO:0000256" key="4">
    <source>
        <dbReference type="ARBA" id="ARBA00007595"/>
    </source>
</evidence>
<comment type="caution">
    <text evidence="13">The sequence shown here is derived from an EMBL/GenBank/DDBJ whole genome shotgun (WGS) entry which is preliminary data.</text>
</comment>
<feature type="region of interest" description="Disordered" evidence="11">
    <location>
        <begin position="37"/>
        <end position="74"/>
    </location>
</feature>
<evidence type="ECO:0000256" key="5">
    <source>
        <dbReference type="ARBA" id="ARBA00022529"/>
    </source>
</evidence>
<evidence type="ECO:0000256" key="3">
    <source>
        <dbReference type="ARBA" id="ARBA00004370"/>
    </source>
</evidence>
<evidence type="ECO:0000256" key="11">
    <source>
        <dbReference type="SAM" id="MobiDB-lite"/>
    </source>
</evidence>
<keyword evidence="5" id="KW-0929">Antimicrobial</keyword>
<evidence type="ECO:0000313" key="14">
    <source>
        <dbReference type="Proteomes" id="UP000019918"/>
    </source>
</evidence>
<keyword evidence="10" id="KW-0472">Membrane</keyword>
<dbReference type="EMBL" id="JFHN01000046">
    <property type="protein sequence ID" value="EXU75342.1"/>
    <property type="molecule type" value="Genomic_DNA"/>
</dbReference>
<keyword evidence="14" id="KW-1185">Reference proteome</keyword>
<dbReference type="PRINTS" id="PR00280">
    <property type="entry name" value="CHANLCOLICIN"/>
</dbReference>
<dbReference type="Pfam" id="PF01024">
    <property type="entry name" value="Colicin"/>
    <property type="match status" value="1"/>
</dbReference>
<protein>
    <submittedName>
        <fullName evidence="13">Alveicin A bacteriocin toxin</fullName>
    </submittedName>
</protein>
<evidence type="ECO:0000256" key="10">
    <source>
        <dbReference type="ARBA" id="ARBA00023136"/>
    </source>
</evidence>
<dbReference type="Proteomes" id="UP000019918">
    <property type="component" value="Unassembled WGS sequence"/>
</dbReference>
<name>A0A014PWS1_9GAMM</name>
<comment type="similarity">
    <text evidence="4">Belongs to the channel forming colicin family.</text>
</comment>
<evidence type="ECO:0000256" key="2">
    <source>
        <dbReference type="ARBA" id="ARBA00003197"/>
    </source>
</evidence>
<sequence>MAELSRLIAQETSKSKGIPLNTFSVYVYSTDGEVIGIPDQNPKPGDSYGINLGYPPPSTSNGSSGNSEAPGGSVSYNLDLSDANIASLKNTIAVNEPMANSSQSGTRITAARNAVRRSKAEIAVIEYTRKKLPPDSEIQEAIKFTTDFYSVLTDKFSERFANHARNFANKAKGKRLRNATDAYNAFLKNYKDKNVMKFSKSDRMAMLNALNSVEYSSMARNLKRFSVAMGYYGTIADIVDVVGEIRTALQTNQWRSVFVKLETIAAGKVAVVATGFAFSLIIGTPIGIIGYAVIMAVVGAMINDSLINEINSSLGLK</sequence>
<organism evidence="13 14">
    <name type="scientific">Erwinia mallotivora</name>
    <dbReference type="NCBI Taxonomy" id="69222"/>
    <lineage>
        <taxon>Bacteria</taxon>
        <taxon>Pseudomonadati</taxon>
        <taxon>Pseudomonadota</taxon>
        <taxon>Gammaproteobacteria</taxon>
        <taxon>Enterobacterales</taxon>
        <taxon>Erwiniaceae</taxon>
        <taxon>Erwinia</taxon>
    </lineage>
</organism>
<dbReference type="GO" id="GO:0140911">
    <property type="term" value="F:pore-forming activity"/>
    <property type="evidence" value="ECO:0007669"/>
    <property type="project" value="InterPro"/>
</dbReference>
<evidence type="ECO:0000256" key="1">
    <source>
        <dbReference type="ARBA" id="ARBA00002178"/>
    </source>
</evidence>
<proteinExistence type="inferred from homology"/>
<feature type="domain" description="Channel forming colicins" evidence="12">
    <location>
        <begin position="135"/>
        <end position="311"/>
    </location>
</feature>
<dbReference type="InterPro" id="IPR000293">
    <property type="entry name" value="Channel_colicin_C"/>
</dbReference>
<evidence type="ECO:0000256" key="6">
    <source>
        <dbReference type="ARBA" id="ARBA00022692"/>
    </source>
</evidence>
<dbReference type="Gene3D" id="1.10.490.30">
    <property type="entry name" value="Colicin"/>
    <property type="match status" value="1"/>
</dbReference>
<evidence type="ECO:0000256" key="7">
    <source>
        <dbReference type="ARBA" id="ARBA00022989"/>
    </source>
</evidence>
<dbReference type="InterPro" id="IPR038283">
    <property type="entry name" value="Channel_colicin_C_sf"/>
</dbReference>